<dbReference type="EMBL" id="JACCCV010000002">
    <property type="protein sequence ID" value="NYF52471.1"/>
    <property type="molecule type" value="Genomic_DNA"/>
</dbReference>
<dbReference type="InterPro" id="IPR013078">
    <property type="entry name" value="His_Pase_superF_clade-1"/>
</dbReference>
<sequence length="210" mass="23064">MPARLTLISHAPTAATRLSAFPADEPLEDSTLANLTTLNWQPPRAHQILTAPELRTQQTAKALNLAATSVPELRDLHYRNWQGCTLADLHAEDPQAIAQWLTDPTSSPHQGESITSLVTRIAAWLDTVATEGTLHTIAITHPAVIRAAILHTLNAPPQSFWRIDIAPLTLTDLRHNGRTWTLRATAIPLAPHDPPQPDHPPQTKKPRQTS</sequence>
<dbReference type="Pfam" id="PF00300">
    <property type="entry name" value="His_Phos_1"/>
    <property type="match status" value="1"/>
</dbReference>
<reference evidence="2 3" key="1">
    <citation type="submission" date="2020-07" db="EMBL/GenBank/DDBJ databases">
        <title>Genomic Encyclopedia of Type Strains, Phase IV (KMG-V): Genome sequencing to study the core and pangenomes of soil and plant-associated prokaryotes.</title>
        <authorList>
            <person name="Whitman W."/>
        </authorList>
    </citation>
    <scope>NUCLEOTIDE SEQUENCE [LARGE SCALE GENOMIC DNA]</scope>
    <source>
        <strain evidence="2 3">M8UP30</strain>
    </source>
</reference>
<dbReference type="AlphaFoldDB" id="A0A7Y9NN99"/>
<protein>
    <submittedName>
        <fullName evidence="2">Broad specificity phosphatase PhoE</fullName>
    </submittedName>
</protein>
<feature type="compositionally biased region" description="Pro residues" evidence="1">
    <location>
        <begin position="191"/>
        <end position="200"/>
    </location>
</feature>
<dbReference type="SUPFAM" id="SSF53254">
    <property type="entry name" value="Phosphoglycerate mutase-like"/>
    <property type="match status" value="1"/>
</dbReference>
<proteinExistence type="predicted"/>
<comment type="caution">
    <text evidence="2">The sequence shown here is derived from an EMBL/GenBank/DDBJ whole genome shotgun (WGS) entry which is preliminary data.</text>
</comment>
<gene>
    <name evidence="2" type="ORF">HDF12_002870</name>
</gene>
<evidence type="ECO:0000313" key="3">
    <source>
        <dbReference type="Proteomes" id="UP000534186"/>
    </source>
</evidence>
<feature type="region of interest" description="Disordered" evidence="1">
    <location>
        <begin position="187"/>
        <end position="210"/>
    </location>
</feature>
<dbReference type="Proteomes" id="UP000534186">
    <property type="component" value="Unassembled WGS sequence"/>
</dbReference>
<dbReference type="Gene3D" id="3.40.50.1240">
    <property type="entry name" value="Phosphoglycerate mutase-like"/>
    <property type="match status" value="1"/>
</dbReference>
<organism evidence="2 3">
    <name type="scientific">Tunturiibacter lichenicola</name>
    <dbReference type="NCBI Taxonomy" id="2051959"/>
    <lineage>
        <taxon>Bacteria</taxon>
        <taxon>Pseudomonadati</taxon>
        <taxon>Acidobacteriota</taxon>
        <taxon>Terriglobia</taxon>
        <taxon>Terriglobales</taxon>
        <taxon>Acidobacteriaceae</taxon>
        <taxon>Tunturiibacter</taxon>
    </lineage>
</organism>
<accession>A0A7Y9NN99</accession>
<dbReference type="InterPro" id="IPR029033">
    <property type="entry name" value="His_PPase_superfam"/>
</dbReference>
<evidence type="ECO:0000256" key="1">
    <source>
        <dbReference type="SAM" id="MobiDB-lite"/>
    </source>
</evidence>
<name>A0A7Y9NN99_9BACT</name>
<evidence type="ECO:0000313" key="2">
    <source>
        <dbReference type="EMBL" id="NYF52471.1"/>
    </source>
</evidence>